<feature type="compositionally biased region" description="Basic and acidic residues" evidence="1">
    <location>
        <begin position="1100"/>
        <end position="1112"/>
    </location>
</feature>
<feature type="compositionally biased region" description="Basic and acidic residues" evidence="1">
    <location>
        <begin position="969"/>
        <end position="983"/>
    </location>
</feature>
<evidence type="ECO:0000259" key="2">
    <source>
        <dbReference type="Pfam" id="PF12240"/>
    </source>
</evidence>
<feature type="region of interest" description="Disordered" evidence="1">
    <location>
        <begin position="1090"/>
        <end position="1307"/>
    </location>
</feature>
<proteinExistence type="predicted"/>
<feature type="compositionally biased region" description="Polar residues" evidence="1">
    <location>
        <begin position="256"/>
        <end position="267"/>
    </location>
</feature>
<comment type="caution">
    <text evidence="3">The sequence shown here is derived from an EMBL/GenBank/DDBJ whole genome shotgun (WGS) entry which is preliminary data.</text>
</comment>
<dbReference type="GO" id="GO:0005886">
    <property type="term" value="C:plasma membrane"/>
    <property type="evidence" value="ECO:0007669"/>
    <property type="project" value="TreeGrafter"/>
</dbReference>
<feature type="region of interest" description="Disordered" evidence="1">
    <location>
        <begin position="186"/>
        <end position="290"/>
    </location>
</feature>
<feature type="compositionally biased region" description="Basic and acidic residues" evidence="1">
    <location>
        <begin position="142"/>
        <end position="154"/>
    </location>
</feature>
<dbReference type="GO" id="GO:0031410">
    <property type="term" value="C:cytoplasmic vesicle"/>
    <property type="evidence" value="ECO:0007669"/>
    <property type="project" value="TreeGrafter"/>
</dbReference>
<keyword evidence="4" id="KW-1185">Reference proteome</keyword>
<evidence type="ECO:0000313" key="4">
    <source>
        <dbReference type="Proteomes" id="UP000792457"/>
    </source>
</evidence>
<dbReference type="GO" id="GO:0005923">
    <property type="term" value="C:bicellular tight junction"/>
    <property type="evidence" value="ECO:0007669"/>
    <property type="project" value="TreeGrafter"/>
</dbReference>
<gene>
    <name evidence="3" type="ORF">J437_LFUL011230</name>
</gene>
<dbReference type="PANTHER" id="PTHR14826">
    <property type="entry name" value="ANGIOMOTIN"/>
    <property type="match status" value="1"/>
</dbReference>
<dbReference type="InterPro" id="IPR051747">
    <property type="entry name" value="Angiomotin-like"/>
</dbReference>
<feature type="compositionally biased region" description="Low complexity" evidence="1">
    <location>
        <begin position="118"/>
        <end position="135"/>
    </location>
</feature>
<feature type="compositionally biased region" description="Basic and acidic residues" evidence="1">
    <location>
        <begin position="106"/>
        <end position="115"/>
    </location>
</feature>
<feature type="compositionally biased region" description="Low complexity" evidence="1">
    <location>
        <begin position="1245"/>
        <end position="1259"/>
    </location>
</feature>
<feature type="compositionally biased region" description="Basic and acidic residues" evidence="1">
    <location>
        <begin position="546"/>
        <end position="561"/>
    </location>
</feature>
<dbReference type="InterPro" id="IPR024646">
    <property type="entry name" value="Angiomotin_C"/>
</dbReference>
<evidence type="ECO:0000256" key="1">
    <source>
        <dbReference type="SAM" id="MobiDB-lite"/>
    </source>
</evidence>
<feature type="compositionally biased region" description="Low complexity" evidence="1">
    <location>
        <begin position="992"/>
        <end position="1002"/>
    </location>
</feature>
<evidence type="ECO:0000313" key="3">
    <source>
        <dbReference type="EMBL" id="KAG8232289.1"/>
    </source>
</evidence>
<feature type="region of interest" description="Disordered" evidence="1">
    <location>
        <begin position="546"/>
        <end position="579"/>
    </location>
</feature>
<name>A0A8K0KDP3_LADFU</name>
<feature type="domain" description="Angiomotin C-terminal" evidence="2">
    <location>
        <begin position="508"/>
        <end position="699"/>
    </location>
</feature>
<reference evidence="3" key="2">
    <citation type="submission" date="2017-10" db="EMBL/GenBank/DDBJ databases">
        <title>Ladona fulva Genome sequencing and assembly.</title>
        <authorList>
            <person name="Murali S."/>
            <person name="Richards S."/>
            <person name="Bandaranaike D."/>
            <person name="Bellair M."/>
            <person name="Blankenburg K."/>
            <person name="Chao H."/>
            <person name="Dinh H."/>
            <person name="Doddapaneni H."/>
            <person name="Dugan-Rocha S."/>
            <person name="Elkadiri S."/>
            <person name="Gnanaolivu R."/>
            <person name="Hernandez B."/>
            <person name="Skinner E."/>
            <person name="Javaid M."/>
            <person name="Lee S."/>
            <person name="Li M."/>
            <person name="Ming W."/>
            <person name="Munidasa M."/>
            <person name="Muniz J."/>
            <person name="Nguyen L."/>
            <person name="Hughes D."/>
            <person name="Osuji N."/>
            <person name="Pu L.-L."/>
            <person name="Puazo M."/>
            <person name="Qu C."/>
            <person name="Quiroz J."/>
            <person name="Raj R."/>
            <person name="Weissenberger G."/>
            <person name="Xin Y."/>
            <person name="Zou X."/>
            <person name="Han Y."/>
            <person name="Worley K."/>
            <person name="Muzny D."/>
            <person name="Gibbs R."/>
        </authorList>
    </citation>
    <scope>NUCLEOTIDE SEQUENCE</scope>
    <source>
        <strain evidence="3">Sampled in the wild</strain>
    </source>
</reference>
<protein>
    <recommendedName>
        <fullName evidence="2">Angiomotin C-terminal domain-containing protein</fullName>
    </recommendedName>
</protein>
<feature type="compositionally biased region" description="Low complexity" evidence="1">
    <location>
        <begin position="189"/>
        <end position="210"/>
    </location>
</feature>
<dbReference type="EMBL" id="KZ308609">
    <property type="protein sequence ID" value="KAG8232289.1"/>
    <property type="molecule type" value="Genomic_DNA"/>
</dbReference>
<feature type="region of interest" description="Disordered" evidence="1">
    <location>
        <begin position="709"/>
        <end position="730"/>
    </location>
</feature>
<dbReference type="Pfam" id="PF12240">
    <property type="entry name" value="Angiomotin_C"/>
    <property type="match status" value="1"/>
</dbReference>
<organism evidence="3 4">
    <name type="scientific">Ladona fulva</name>
    <name type="common">Scarce chaser dragonfly</name>
    <name type="synonym">Libellula fulva</name>
    <dbReference type="NCBI Taxonomy" id="123851"/>
    <lineage>
        <taxon>Eukaryota</taxon>
        <taxon>Metazoa</taxon>
        <taxon>Ecdysozoa</taxon>
        <taxon>Arthropoda</taxon>
        <taxon>Hexapoda</taxon>
        <taxon>Insecta</taxon>
        <taxon>Pterygota</taxon>
        <taxon>Palaeoptera</taxon>
        <taxon>Odonata</taxon>
        <taxon>Epiprocta</taxon>
        <taxon>Anisoptera</taxon>
        <taxon>Libelluloidea</taxon>
        <taxon>Libellulidae</taxon>
        <taxon>Ladona</taxon>
    </lineage>
</organism>
<sequence>MSSFRQQRSSSPRFMPFPGLAGQRGSSLLQQNQSGYTRSPSGSETDSVSTSTENLSHEERYAIRHTPRQEPQGQENISSGVSGSHCIQSGGPNSPILSSSCHRMPNIRDFEESYHLNKSGPSSYHASKSSSHTSGMCGGDSSQEKKGSGGREITEIPVDYLDQSQVLKHLAKEVTKIKCGRKSLDLAMSSPSSSSSSLSSSSPISLYPSSQKGEGQGEGGQFGNNCGASGSTAWSKARRGSSSEASAPFRGRRLHLSQSQPDLSQLGSAASRARDAAAHKGSATNPRPRAKARDMLEWRLGLVSSTSGSGRQAGAGMIEQVFWPQLEMVEILVQENSALKLELEACFQKVAKSQKLELEVGKVHRSHQELIESCERRERLEKAARLRLQQDIRRLQELNHNLSAQLSILVASGGNNQVVGNDTSSSSSSLEVSGLRKELAERELLLAQLVTSNKELAACKERQEIELAAQRATLQEQRTHIDILDTALTNAQGNVVRLEEECRKKQMYVERVGQLQRALSSLQLASDRREQTERKLRTQLEREIRELRERDMNNESSKSDPKSGGNGGDMEKKGDGNINLEEEVRELRRQLREREERILAVEGELAQLERRCIQEGALRQAAIDAASIPKDAKIAALERTSQESERLVAEARSEKMRHMDEVHAAQRKVADLESRVKDLESRLAERDAMIRVLQKHTYEKDSAVAFLSSPHHTPHTSGLHSSSFHSGGGLHSSTLHGNALHANPLHSNSLHGNSYHGSSLHTGSLHGSSYHDSSVYRVAAAEILATTREELGSVSTASVFSTVNSSSGIGGSCDSSSGGNVSNLGGICSPGVGTGVGIGGSSALRSVPFSSPSLNSATVSAVVGGDAFVTGSVGSSTVVSASREGASSTTTSNCSFDDAKKSLDDQLKELDSQLLSKRALCCFPGLSNPGSQARKGAIPKPLLAGVAAPSRSLPPHLLFAAAGDAPGAVEEHSCKDKGRDGAKDNSPINSESGRLGSCRSGRSRPFVSSNVLEGIACYGSVGSGNGSGNSVGGAGRSGSPSLVGFVPDILKGGGGGRYGMGRGGARREVVCKGIEGGSSGSPSEEIRLLEKQGISSQRLRKGEGEERGDGLVKKGRKGSLASGMDCQKDGTDGGDEGSGSLVSHLPPRTGIPVPSSRRVRKVDGNQGGHRRRMVGGGTVVGVGSSSKGYGRLNEEEGKIGEGEGSMEGENGRRRSSSTSSVAGGGSGKLHHLQPVPTSQPVGLLSTSRSSQVRPSQVVSKIRLFQGSGERSGSSTPRTGLPMVGKPLENSSPLLRDRLGGGKYRIQL</sequence>
<feature type="compositionally biased region" description="Basic and acidic residues" evidence="1">
    <location>
        <begin position="1192"/>
        <end position="1201"/>
    </location>
</feature>
<reference evidence="3" key="1">
    <citation type="submission" date="2013-04" db="EMBL/GenBank/DDBJ databases">
        <authorList>
            <person name="Qu J."/>
            <person name="Murali S.C."/>
            <person name="Bandaranaike D."/>
            <person name="Bellair M."/>
            <person name="Blankenburg K."/>
            <person name="Chao H."/>
            <person name="Dinh H."/>
            <person name="Doddapaneni H."/>
            <person name="Downs B."/>
            <person name="Dugan-Rocha S."/>
            <person name="Elkadiri S."/>
            <person name="Gnanaolivu R.D."/>
            <person name="Hernandez B."/>
            <person name="Javaid M."/>
            <person name="Jayaseelan J.C."/>
            <person name="Lee S."/>
            <person name="Li M."/>
            <person name="Ming W."/>
            <person name="Munidasa M."/>
            <person name="Muniz J."/>
            <person name="Nguyen L."/>
            <person name="Ongeri F."/>
            <person name="Osuji N."/>
            <person name="Pu L.-L."/>
            <person name="Puazo M."/>
            <person name="Qu C."/>
            <person name="Quiroz J."/>
            <person name="Raj R."/>
            <person name="Weissenberger G."/>
            <person name="Xin Y."/>
            <person name="Zou X."/>
            <person name="Han Y."/>
            <person name="Richards S."/>
            <person name="Worley K."/>
            <person name="Muzny D."/>
            <person name="Gibbs R."/>
        </authorList>
    </citation>
    <scope>NUCLEOTIDE SEQUENCE</scope>
    <source>
        <strain evidence="3">Sampled in the wild</strain>
    </source>
</reference>
<feature type="compositionally biased region" description="Polar residues" evidence="1">
    <location>
        <begin position="24"/>
        <end position="54"/>
    </location>
</feature>
<feature type="compositionally biased region" description="Polar residues" evidence="1">
    <location>
        <begin position="69"/>
        <end position="101"/>
    </location>
</feature>
<accession>A0A8K0KDP3</accession>
<feature type="compositionally biased region" description="Polar residues" evidence="1">
    <location>
        <begin position="1268"/>
        <end position="1277"/>
    </location>
</feature>
<dbReference type="OrthoDB" id="5974715at2759"/>
<feature type="compositionally biased region" description="Low complexity" evidence="1">
    <location>
        <begin position="715"/>
        <end position="730"/>
    </location>
</feature>
<dbReference type="Proteomes" id="UP000792457">
    <property type="component" value="Unassembled WGS sequence"/>
</dbReference>
<feature type="region of interest" description="Disordered" evidence="1">
    <location>
        <begin position="969"/>
        <end position="1002"/>
    </location>
</feature>
<feature type="region of interest" description="Disordered" evidence="1">
    <location>
        <begin position="1"/>
        <end position="164"/>
    </location>
</feature>
<feature type="compositionally biased region" description="Polar residues" evidence="1">
    <location>
        <begin position="228"/>
        <end position="245"/>
    </location>
</feature>
<dbReference type="GO" id="GO:0030036">
    <property type="term" value="P:actin cytoskeleton organization"/>
    <property type="evidence" value="ECO:0007669"/>
    <property type="project" value="TreeGrafter"/>
</dbReference>
<dbReference type="GO" id="GO:0030334">
    <property type="term" value="P:regulation of cell migration"/>
    <property type="evidence" value="ECO:0007669"/>
    <property type="project" value="TreeGrafter"/>
</dbReference>
<dbReference type="PANTHER" id="PTHR14826:SF14">
    <property type="entry name" value="ANGIOMOTIN_C DOMAIN-CONTAINING PROTEIN"/>
    <property type="match status" value="1"/>
</dbReference>
<feature type="compositionally biased region" description="Low complexity" evidence="1">
    <location>
        <begin position="1181"/>
        <end position="1191"/>
    </location>
</feature>
<feature type="region of interest" description="Disordered" evidence="1">
    <location>
        <begin position="735"/>
        <end position="754"/>
    </location>
</feature>
<feature type="compositionally biased region" description="Low complexity" evidence="1">
    <location>
        <begin position="1"/>
        <end position="16"/>
    </location>
</feature>